<accession>A0A0K2V294</accession>
<proteinExistence type="predicted"/>
<organism evidence="1">
    <name type="scientific">Lepeophtheirus salmonis</name>
    <name type="common">Salmon louse</name>
    <name type="synonym">Caligus salmonis</name>
    <dbReference type="NCBI Taxonomy" id="72036"/>
    <lineage>
        <taxon>Eukaryota</taxon>
        <taxon>Metazoa</taxon>
        <taxon>Ecdysozoa</taxon>
        <taxon>Arthropoda</taxon>
        <taxon>Crustacea</taxon>
        <taxon>Multicrustacea</taxon>
        <taxon>Hexanauplia</taxon>
        <taxon>Copepoda</taxon>
        <taxon>Siphonostomatoida</taxon>
        <taxon>Caligidae</taxon>
        <taxon>Lepeophtheirus</taxon>
    </lineage>
</organism>
<dbReference type="EMBL" id="HACA01027282">
    <property type="protein sequence ID" value="CDW44643.1"/>
    <property type="molecule type" value="Transcribed_RNA"/>
</dbReference>
<reference evidence="1" key="1">
    <citation type="submission" date="2014-05" db="EMBL/GenBank/DDBJ databases">
        <authorList>
            <person name="Chronopoulou M."/>
        </authorList>
    </citation>
    <scope>NUCLEOTIDE SEQUENCE</scope>
    <source>
        <tissue evidence="1">Whole organism</tissue>
    </source>
</reference>
<evidence type="ECO:0000313" key="1">
    <source>
        <dbReference type="EMBL" id="CDW44643.1"/>
    </source>
</evidence>
<sequence>MNGYASIYLSRS</sequence>
<name>A0A0K2V294_LEPSM</name>
<protein>
    <submittedName>
        <fullName evidence="1">Uncharacterized protein</fullName>
    </submittedName>
</protein>